<accession>A0A7D5H6Z4</accession>
<reference evidence="8 9" key="1">
    <citation type="submission" date="2020-06" db="EMBL/GenBank/DDBJ databases">
        <title>Pseudomonas eucalypticola sp. nov., an endophyte of Eucalyptus dunnii leaves with biocontrol ability of eucalyptus leaf blight.</title>
        <authorList>
            <person name="Liu Y."/>
            <person name="Song Z."/>
            <person name="Zeng H."/>
            <person name="Lu M."/>
            <person name="Wang X."/>
            <person name="Lian X."/>
            <person name="Zhang Q."/>
        </authorList>
    </citation>
    <scope>NUCLEOTIDE SEQUENCE [LARGE SCALE GENOMIC DNA]</scope>
    <source>
        <strain evidence="8 9">NP-1</strain>
    </source>
</reference>
<dbReference type="InterPro" id="IPR000914">
    <property type="entry name" value="SBP_5_dom"/>
</dbReference>
<evidence type="ECO:0000259" key="7">
    <source>
        <dbReference type="Pfam" id="PF00496"/>
    </source>
</evidence>
<dbReference type="GO" id="GO:0015833">
    <property type="term" value="P:peptide transport"/>
    <property type="evidence" value="ECO:0007669"/>
    <property type="project" value="UniProtKB-KW"/>
</dbReference>
<dbReference type="Proteomes" id="UP000509568">
    <property type="component" value="Chromosome"/>
</dbReference>
<dbReference type="Pfam" id="PF00496">
    <property type="entry name" value="SBP_bac_5"/>
    <property type="match status" value="1"/>
</dbReference>
<organism evidence="8 9">
    <name type="scientific">Pseudomonas eucalypticola</name>
    <dbReference type="NCBI Taxonomy" id="2599595"/>
    <lineage>
        <taxon>Bacteria</taxon>
        <taxon>Pseudomonadati</taxon>
        <taxon>Pseudomonadota</taxon>
        <taxon>Gammaproteobacteria</taxon>
        <taxon>Pseudomonadales</taxon>
        <taxon>Pseudomonadaceae</taxon>
        <taxon>Pseudomonas</taxon>
    </lineage>
</organism>
<keyword evidence="6" id="KW-0653">Protein transport</keyword>
<comment type="subcellular location">
    <subcellularLocation>
        <location evidence="1">Cell envelope</location>
    </subcellularLocation>
</comment>
<keyword evidence="5" id="KW-0571">Peptide transport</keyword>
<dbReference type="Gene3D" id="3.40.190.10">
    <property type="entry name" value="Periplasmic binding protein-like II"/>
    <property type="match status" value="1"/>
</dbReference>
<name>A0A7D5H6Z4_9PSED</name>
<keyword evidence="3" id="KW-0813">Transport</keyword>
<dbReference type="PIRSF" id="PIRSF002741">
    <property type="entry name" value="MppA"/>
    <property type="match status" value="1"/>
</dbReference>
<dbReference type="Gene3D" id="3.10.105.10">
    <property type="entry name" value="Dipeptide-binding Protein, Domain 3"/>
    <property type="match status" value="1"/>
</dbReference>
<sequence length="484" mass="53326">MPSDPVGLDPATNKAEPVGSEVILNLFDTLLAWAPPAFDHLEGRLASQWALSADGRQLSLTLRPGVRFQDGTALDAQAVQQSLNRAARLNPFLAASFRAIERIEVTGPLALRIDLAEPMPTFAALLAQPQAAVVKVAGLRPGQQPSGTGAFRLRRYSPDNELILERNDDYFRGPARLQRLVYRVIPDASTRRLELRYGGVDVSPPISQLATIPTDDIQAFAEDHKVQVVQARSQIIRQLDFNNDNPDSPVHDLRVRQAMAWAVDYDGLVNGILGGVVERVYGPLPTASWAFDPAMQATAFHHDPAKARQLLAEAGYPPGRLKLTLYGFQGAMWTSVATFLQANFAEVGIDVRIEQSEFSLLRARHVAGHFDIALDGRQPWYNDPDAHITQGYMSSLARSAMTFRMPPDPALDGLIVQARSVADASLRKQLYSQLQQQLMARVPAVYLFSNNLILFKRPQVQGLALNSAPPLVEYWSVYKEGPAP</sequence>
<protein>
    <submittedName>
        <fullName evidence="8">ABC transporter substrate-binding protein</fullName>
    </submittedName>
</protein>
<dbReference type="PANTHER" id="PTHR30290">
    <property type="entry name" value="PERIPLASMIC BINDING COMPONENT OF ABC TRANSPORTER"/>
    <property type="match status" value="1"/>
</dbReference>
<feature type="domain" description="Solute-binding protein family 5" evidence="7">
    <location>
        <begin position="41"/>
        <end position="388"/>
    </location>
</feature>
<dbReference type="RefSeq" id="WP_176571390.1">
    <property type="nucleotide sequence ID" value="NZ_CP056030.1"/>
</dbReference>
<evidence type="ECO:0000256" key="2">
    <source>
        <dbReference type="ARBA" id="ARBA00005695"/>
    </source>
</evidence>
<dbReference type="SUPFAM" id="SSF53850">
    <property type="entry name" value="Periplasmic binding protein-like II"/>
    <property type="match status" value="1"/>
</dbReference>
<dbReference type="GO" id="GO:1904680">
    <property type="term" value="F:peptide transmembrane transporter activity"/>
    <property type="evidence" value="ECO:0007669"/>
    <property type="project" value="TreeGrafter"/>
</dbReference>
<evidence type="ECO:0000313" key="8">
    <source>
        <dbReference type="EMBL" id="QKZ05629.1"/>
    </source>
</evidence>
<evidence type="ECO:0000256" key="6">
    <source>
        <dbReference type="ARBA" id="ARBA00022927"/>
    </source>
</evidence>
<evidence type="ECO:0000256" key="4">
    <source>
        <dbReference type="ARBA" id="ARBA00022729"/>
    </source>
</evidence>
<dbReference type="EMBL" id="CP056030">
    <property type="protein sequence ID" value="QKZ05629.1"/>
    <property type="molecule type" value="Genomic_DNA"/>
</dbReference>
<comment type="similarity">
    <text evidence="2">Belongs to the bacterial solute-binding protein 5 family.</text>
</comment>
<dbReference type="Gene3D" id="3.90.76.10">
    <property type="entry name" value="Dipeptide-binding Protein, Domain 1"/>
    <property type="match status" value="1"/>
</dbReference>
<dbReference type="GO" id="GO:0030288">
    <property type="term" value="C:outer membrane-bounded periplasmic space"/>
    <property type="evidence" value="ECO:0007669"/>
    <property type="project" value="UniProtKB-ARBA"/>
</dbReference>
<evidence type="ECO:0000313" key="9">
    <source>
        <dbReference type="Proteomes" id="UP000509568"/>
    </source>
</evidence>
<dbReference type="GO" id="GO:0015031">
    <property type="term" value="P:protein transport"/>
    <property type="evidence" value="ECO:0007669"/>
    <property type="project" value="UniProtKB-KW"/>
</dbReference>
<evidence type="ECO:0000256" key="3">
    <source>
        <dbReference type="ARBA" id="ARBA00022448"/>
    </source>
</evidence>
<dbReference type="GO" id="GO:0043190">
    <property type="term" value="C:ATP-binding cassette (ABC) transporter complex"/>
    <property type="evidence" value="ECO:0007669"/>
    <property type="project" value="InterPro"/>
</dbReference>
<keyword evidence="9" id="KW-1185">Reference proteome</keyword>
<evidence type="ECO:0000256" key="1">
    <source>
        <dbReference type="ARBA" id="ARBA00004196"/>
    </source>
</evidence>
<dbReference type="InterPro" id="IPR030678">
    <property type="entry name" value="Peptide/Ni-bd"/>
</dbReference>
<dbReference type="CDD" id="cd00995">
    <property type="entry name" value="PBP2_NikA_DppA_OppA_like"/>
    <property type="match status" value="1"/>
</dbReference>
<gene>
    <name evidence="8" type="ORF">HWQ56_18235</name>
</gene>
<keyword evidence="4" id="KW-0732">Signal</keyword>
<dbReference type="PANTHER" id="PTHR30290:SF10">
    <property type="entry name" value="PERIPLASMIC OLIGOPEPTIDE-BINDING PROTEIN-RELATED"/>
    <property type="match status" value="1"/>
</dbReference>
<evidence type="ECO:0000256" key="5">
    <source>
        <dbReference type="ARBA" id="ARBA00022856"/>
    </source>
</evidence>
<dbReference type="AlphaFoldDB" id="A0A7D5H6Z4"/>
<dbReference type="InterPro" id="IPR039424">
    <property type="entry name" value="SBP_5"/>
</dbReference>
<proteinExistence type="inferred from homology"/>
<dbReference type="KEGG" id="pez:HWQ56_18235"/>